<accession>A0A674DHJ6</accession>
<dbReference type="Pfam" id="PF00619">
    <property type="entry name" value="CARD"/>
    <property type="match status" value="1"/>
</dbReference>
<protein>
    <recommendedName>
        <fullName evidence="1">CARD domain-containing protein</fullName>
    </recommendedName>
</protein>
<name>A0A674DHJ6_SALTR</name>
<dbReference type="GeneTree" id="ENSGT01030000235171"/>
<dbReference type="OMA" id="CIFQSAT"/>
<proteinExistence type="predicted"/>
<reference evidence="2" key="2">
    <citation type="submission" date="2025-09" db="UniProtKB">
        <authorList>
            <consortium name="Ensembl"/>
        </authorList>
    </citation>
    <scope>IDENTIFICATION</scope>
</reference>
<sequence>LQQQNHVQEQSALEYITNGRRRLIGRLQNLPLIVENLFQRKVLHEEEVSKIQAEVDRFDQTRKILDWVSAKGEAACYELLMILDITRKRTLDDADLQQWITFYPDILLSFRLALICWHCAF</sequence>
<dbReference type="InParanoid" id="A0A674DHJ6"/>
<reference evidence="2" key="1">
    <citation type="submission" date="2025-08" db="UniProtKB">
        <authorList>
            <consortium name="Ensembl"/>
        </authorList>
    </citation>
    <scope>IDENTIFICATION</scope>
</reference>
<dbReference type="SUPFAM" id="SSF47986">
    <property type="entry name" value="DEATH domain"/>
    <property type="match status" value="1"/>
</dbReference>
<dbReference type="Proteomes" id="UP000472277">
    <property type="component" value="Unassembled WGS sequence"/>
</dbReference>
<dbReference type="Gene3D" id="1.10.533.10">
    <property type="entry name" value="Death Domain, Fas"/>
    <property type="match status" value="1"/>
</dbReference>
<dbReference type="CDD" id="cd01671">
    <property type="entry name" value="CARD"/>
    <property type="match status" value="1"/>
</dbReference>
<feature type="domain" description="CARD" evidence="1">
    <location>
        <begin position="8"/>
        <end position="98"/>
    </location>
</feature>
<dbReference type="InterPro" id="IPR001315">
    <property type="entry name" value="CARD"/>
</dbReference>
<dbReference type="GO" id="GO:0042981">
    <property type="term" value="P:regulation of apoptotic process"/>
    <property type="evidence" value="ECO:0007669"/>
    <property type="project" value="InterPro"/>
</dbReference>
<keyword evidence="3" id="KW-1185">Reference proteome</keyword>
<dbReference type="AlphaFoldDB" id="A0A674DHJ6"/>
<evidence type="ECO:0000313" key="3">
    <source>
        <dbReference type="Proteomes" id="UP000472277"/>
    </source>
</evidence>
<evidence type="ECO:0000259" key="1">
    <source>
        <dbReference type="PROSITE" id="PS50209"/>
    </source>
</evidence>
<dbReference type="PROSITE" id="PS50209">
    <property type="entry name" value="CARD"/>
    <property type="match status" value="1"/>
</dbReference>
<evidence type="ECO:0000313" key="2">
    <source>
        <dbReference type="Ensembl" id="ENSSTUP00000095158.1"/>
    </source>
</evidence>
<dbReference type="Ensembl" id="ENSSTUT00000102114.1">
    <property type="protein sequence ID" value="ENSSTUP00000095158.1"/>
    <property type="gene ID" value="ENSSTUG00000042721.1"/>
</dbReference>
<dbReference type="InterPro" id="IPR011029">
    <property type="entry name" value="DEATH-like_dom_sf"/>
</dbReference>
<organism evidence="2 3">
    <name type="scientific">Salmo trutta</name>
    <name type="common">Brown trout</name>
    <dbReference type="NCBI Taxonomy" id="8032"/>
    <lineage>
        <taxon>Eukaryota</taxon>
        <taxon>Metazoa</taxon>
        <taxon>Chordata</taxon>
        <taxon>Craniata</taxon>
        <taxon>Vertebrata</taxon>
        <taxon>Euteleostomi</taxon>
        <taxon>Actinopterygii</taxon>
        <taxon>Neopterygii</taxon>
        <taxon>Teleostei</taxon>
        <taxon>Protacanthopterygii</taxon>
        <taxon>Salmoniformes</taxon>
        <taxon>Salmonidae</taxon>
        <taxon>Salmoninae</taxon>
        <taxon>Salmo</taxon>
    </lineage>
</organism>